<dbReference type="PROSITE" id="PS50887">
    <property type="entry name" value="GGDEF"/>
    <property type="match status" value="1"/>
</dbReference>
<dbReference type="CDD" id="cd00130">
    <property type="entry name" value="PAS"/>
    <property type="match status" value="1"/>
</dbReference>
<dbReference type="RefSeq" id="WP_345129543.1">
    <property type="nucleotide sequence ID" value="NZ_BAABAT010000013.1"/>
</dbReference>
<dbReference type="InterPro" id="IPR035919">
    <property type="entry name" value="EAL_sf"/>
</dbReference>
<evidence type="ECO:0000313" key="5">
    <source>
        <dbReference type="EMBL" id="GAA4252540.1"/>
    </source>
</evidence>
<dbReference type="InterPro" id="IPR000160">
    <property type="entry name" value="GGDEF_dom"/>
</dbReference>
<feature type="domain" description="PAS" evidence="2">
    <location>
        <begin position="310"/>
        <end position="365"/>
    </location>
</feature>
<dbReference type="CDD" id="cd01948">
    <property type="entry name" value="EAL"/>
    <property type="match status" value="1"/>
</dbReference>
<feature type="transmembrane region" description="Helical" evidence="1">
    <location>
        <begin position="179"/>
        <end position="200"/>
    </location>
</feature>
<dbReference type="PANTHER" id="PTHR44757">
    <property type="entry name" value="DIGUANYLATE CYCLASE DGCP"/>
    <property type="match status" value="1"/>
</dbReference>
<gene>
    <name evidence="5" type="ORF">GCM10022255_049720</name>
</gene>
<dbReference type="EMBL" id="BAABAT010000013">
    <property type="protein sequence ID" value="GAA4252540.1"/>
    <property type="molecule type" value="Genomic_DNA"/>
</dbReference>
<dbReference type="NCBIfam" id="TIGR00254">
    <property type="entry name" value="GGDEF"/>
    <property type="match status" value="1"/>
</dbReference>
<proteinExistence type="predicted"/>
<reference evidence="6" key="1">
    <citation type="journal article" date="2019" name="Int. J. Syst. Evol. Microbiol.">
        <title>The Global Catalogue of Microorganisms (GCM) 10K type strain sequencing project: providing services to taxonomists for standard genome sequencing and annotation.</title>
        <authorList>
            <consortium name="The Broad Institute Genomics Platform"/>
            <consortium name="The Broad Institute Genome Sequencing Center for Infectious Disease"/>
            <person name="Wu L."/>
            <person name="Ma J."/>
        </authorList>
    </citation>
    <scope>NUCLEOTIDE SEQUENCE [LARGE SCALE GENOMIC DNA]</scope>
    <source>
        <strain evidence="6">JCM 17441</strain>
    </source>
</reference>
<dbReference type="InterPro" id="IPR001633">
    <property type="entry name" value="EAL_dom"/>
</dbReference>
<dbReference type="SMART" id="SM00091">
    <property type="entry name" value="PAS"/>
    <property type="match status" value="1"/>
</dbReference>
<dbReference type="CDD" id="cd01949">
    <property type="entry name" value="GGDEF"/>
    <property type="match status" value="1"/>
</dbReference>
<dbReference type="Pfam" id="PF00990">
    <property type="entry name" value="GGDEF"/>
    <property type="match status" value="1"/>
</dbReference>
<feature type="transmembrane region" description="Helical" evidence="1">
    <location>
        <begin position="149"/>
        <end position="173"/>
    </location>
</feature>
<sequence>MLLVSVTLSAAALAAALAGLLPAGVALAVAGLVAAARAGGLLLRAGPAAAWYRPAGAALAFCGLSTAAAGIALVAAPGARLSDVPLPAELPLIGLFFVAGTFLAALFHLPGQPATWVGRARRLLDGVGIGILLFFIAWLVVFEQAGLKGAALTAVLVASVAVGSAVVGIMRAAPMQPGAVVRGAGVLITLVAQTALVLLLDYHSPAGWLTAAGVPLVAGPLLAGRTLPATPAPAGAGPDTATPDGSFARYPLLALPLAAALVAAAYHLLVAGHFDAVSALLAIVAVLILAVREALAVADVRQYAHWLAQREARFRALVAGSADVTMMLDDALIVRWQSPAAARRLGLADADVLGRPLLHRVHPDEAPAVGAALAAGEPLVEARLGDGFGVWRETEWSVSDQRADPSVRAVVVHIRDISQRRQLEHALHQAARSDHLTGLANRTELRRQLAERTAPCVLIVLGLDGLTTVNQLRGHEIGDAVLVEAARRLRTALGPGEVAARLNGDQFAVLTAGGAVHAQMTASRLLTLLSDPYPVLGVASHLSASAGLAEHAAAGDAPTMSALSRAELALQRARQLGPAQPPQWYDEATAALLRRRLTIEQDLPGALARGEFDLLFQPVVELPAGRVAGVEARPRWRRPGLGAVEEHEFLPIADQLGLHHEFGAWLLSAAGRQLAAWGGAASTGRPLWLAVPVSPALLGHDGFVDLLAATGLPASRLVVQFSVPDPPLPDLVERLAAVRTLGARTALTGFGVQATSLSLLRRLPLDLVRVDRPTFAGADTAVVGAVVNLARQLGVEVAVDDVQQEAELRAITTAGCHLAQGSVFCPPCVPERLEAYLDTQRA</sequence>
<comment type="caution">
    <text evidence="5">The sequence shown here is derived from an EMBL/GenBank/DDBJ whole genome shotgun (WGS) entry which is preliminary data.</text>
</comment>
<dbReference type="SMART" id="SM00267">
    <property type="entry name" value="GGDEF"/>
    <property type="match status" value="1"/>
</dbReference>
<accession>A0ABP8DCI3</accession>
<dbReference type="PROSITE" id="PS50883">
    <property type="entry name" value="EAL"/>
    <property type="match status" value="1"/>
</dbReference>
<dbReference type="SUPFAM" id="SSF141868">
    <property type="entry name" value="EAL domain-like"/>
    <property type="match status" value="1"/>
</dbReference>
<keyword evidence="1" id="KW-0812">Transmembrane</keyword>
<dbReference type="Pfam" id="PF08448">
    <property type="entry name" value="PAS_4"/>
    <property type="match status" value="1"/>
</dbReference>
<feature type="transmembrane region" description="Helical" evidence="1">
    <location>
        <begin position="88"/>
        <end position="111"/>
    </location>
</feature>
<keyword evidence="6" id="KW-1185">Reference proteome</keyword>
<dbReference type="NCBIfam" id="TIGR00229">
    <property type="entry name" value="sensory_box"/>
    <property type="match status" value="1"/>
</dbReference>
<evidence type="ECO:0000313" key="6">
    <source>
        <dbReference type="Proteomes" id="UP001500620"/>
    </source>
</evidence>
<dbReference type="Pfam" id="PF00563">
    <property type="entry name" value="EAL"/>
    <property type="match status" value="1"/>
</dbReference>
<dbReference type="InterPro" id="IPR029787">
    <property type="entry name" value="Nucleotide_cyclase"/>
</dbReference>
<organism evidence="5 6">
    <name type="scientific">Dactylosporangium darangshiense</name>
    <dbReference type="NCBI Taxonomy" id="579108"/>
    <lineage>
        <taxon>Bacteria</taxon>
        <taxon>Bacillati</taxon>
        <taxon>Actinomycetota</taxon>
        <taxon>Actinomycetes</taxon>
        <taxon>Micromonosporales</taxon>
        <taxon>Micromonosporaceae</taxon>
        <taxon>Dactylosporangium</taxon>
    </lineage>
</organism>
<dbReference type="SUPFAM" id="SSF55073">
    <property type="entry name" value="Nucleotide cyclase"/>
    <property type="match status" value="1"/>
</dbReference>
<evidence type="ECO:0000259" key="3">
    <source>
        <dbReference type="PROSITE" id="PS50883"/>
    </source>
</evidence>
<dbReference type="Gene3D" id="3.20.20.450">
    <property type="entry name" value="EAL domain"/>
    <property type="match status" value="1"/>
</dbReference>
<dbReference type="InterPro" id="IPR013656">
    <property type="entry name" value="PAS_4"/>
</dbReference>
<feature type="transmembrane region" description="Helical" evidence="1">
    <location>
        <begin position="247"/>
        <end position="269"/>
    </location>
</feature>
<dbReference type="SMART" id="SM00052">
    <property type="entry name" value="EAL"/>
    <property type="match status" value="1"/>
</dbReference>
<feature type="transmembrane region" description="Helical" evidence="1">
    <location>
        <begin position="276"/>
        <end position="295"/>
    </location>
</feature>
<dbReference type="Proteomes" id="UP001500620">
    <property type="component" value="Unassembled WGS sequence"/>
</dbReference>
<dbReference type="InterPro" id="IPR052155">
    <property type="entry name" value="Biofilm_reg_signaling"/>
</dbReference>
<feature type="domain" description="EAL" evidence="3">
    <location>
        <begin position="596"/>
        <end position="841"/>
    </location>
</feature>
<feature type="domain" description="GGDEF" evidence="4">
    <location>
        <begin position="454"/>
        <end position="586"/>
    </location>
</feature>
<dbReference type="Gene3D" id="3.30.70.270">
    <property type="match status" value="1"/>
</dbReference>
<dbReference type="InterPro" id="IPR043128">
    <property type="entry name" value="Rev_trsase/Diguanyl_cyclase"/>
</dbReference>
<dbReference type="PANTHER" id="PTHR44757:SF2">
    <property type="entry name" value="BIOFILM ARCHITECTURE MAINTENANCE PROTEIN MBAA"/>
    <property type="match status" value="1"/>
</dbReference>
<keyword evidence="1" id="KW-0472">Membrane</keyword>
<dbReference type="SUPFAM" id="SSF55785">
    <property type="entry name" value="PYP-like sensor domain (PAS domain)"/>
    <property type="match status" value="1"/>
</dbReference>
<dbReference type="Gene3D" id="3.30.450.20">
    <property type="entry name" value="PAS domain"/>
    <property type="match status" value="1"/>
</dbReference>
<feature type="transmembrane region" description="Helical" evidence="1">
    <location>
        <begin position="51"/>
        <end position="76"/>
    </location>
</feature>
<name>A0ABP8DCI3_9ACTN</name>
<feature type="transmembrane region" description="Helical" evidence="1">
    <location>
        <begin position="123"/>
        <end position="142"/>
    </location>
</feature>
<protein>
    <submittedName>
        <fullName evidence="5">Uncharacterized protein</fullName>
    </submittedName>
</protein>
<evidence type="ECO:0000259" key="4">
    <source>
        <dbReference type="PROSITE" id="PS50887"/>
    </source>
</evidence>
<evidence type="ECO:0000256" key="1">
    <source>
        <dbReference type="SAM" id="Phobius"/>
    </source>
</evidence>
<dbReference type="InterPro" id="IPR000014">
    <property type="entry name" value="PAS"/>
</dbReference>
<dbReference type="InterPro" id="IPR035965">
    <property type="entry name" value="PAS-like_dom_sf"/>
</dbReference>
<dbReference type="PROSITE" id="PS50112">
    <property type="entry name" value="PAS"/>
    <property type="match status" value="1"/>
</dbReference>
<evidence type="ECO:0000259" key="2">
    <source>
        <dbReference type="PROSITE" id="PS50112"/>
    </source>
</evidence>
<keyword evidence="1" id="KW-1133">Transmembrane helix</keyword>